<gene>
    <name evidence="10" type="ORF">CAUJ_LOCUS4774</name>
</gene>
<dbReference type="SMART" id="SM00220">
    <property type="entry name" value="S_TKc"/>
    <property type="match status" value="1"/>
</dbReference>
<reference evidence="10" key="1">
    <citation type="submission" date="2020-10" db="EMBL/GenBank/DDBJ databases">
        <authorList>
            <person name="Kikuchi T."/>
        </authorList>
    </citation>
    <scope>NUCLEOTIDE SEQUENCE</scope>
    <source>
        <strain evidence="10">NKZ352</strain>
    </source>
</reference>
<dbReference type="PROSITE" id="PS50011">
    <property type="entry name" value="PROTEIN_KINASE_DOM"/>
    <property type="match status" value="1"/>
</dbReference>
<dbReference type="AlphaFoldDB" id="A0A8S1GZV5"/>
<dbReference type="GO" id="GO:0035556">
    <property type="term" value="P:intracellular signal transduction"/>
    <property type="evidence" value="ECO:0007669"/>
    <property type="project" value="TreeGrafter"/>
</dbReference>
<feature type="region of interest" description="Disordered" evidence="8">
    <location>
        <begin position="939"/>
        <end position="1009"/>
    </location>
</feature>
<feature type="compositionally biased region" description="Basic and acidic residues" evidence="8">
    <location>
        <begin position="790"/>
        <end position="801"/>
    </location>
</feature>
<feature type="compositionally biased region" description="Polar residues" evidence="8">
    <location>
        <begin position="438"/>
        <end position="448"/>
    </location>
</feature>
<feature type="region of interest" description="Disordered" evidence="8">
    <location>
        <begin position="361"/>
        <end position="398"/>
    </location>
</feature>
<feature type="compositionally biased region" description="Basic and acidic residues" evidence="8">
    <location>
        <begin position="471"/>
        <end position="496"/>
    </location>
</feature>
<keyword evidence="2" id="KW-0723">Serine/threonine-protein kinase</keyword>
<proteinExistence type="predicted"/>
<dbReference type="Pfam" id="PF00069">
    <property type="entry name" value="Pkinase"/>
    <property type="match status" value="1"/>
</dbReference>
<feature type="region of interest" description="Disordered" evidence="8">
    <location>
        <begin position="737"/>
        <end position="856"/>
    </location>
</feature>
<feature type="compositionally biased region" description="Low complexity" evidence="8">
    <location>
        <begin position="633"/>
        <end position="647"/>
    </location>
</feature>
<evidence type="ECO:0000259" key="9">
    <source>
        <dbReference type="PROSITE" id="PS50011"/>
    </source>
</evidence>
<dbReference type="Proteomes" id="UP000835052">
    <property type="component" value="Unassembled WGS sequence"/>
</dbReference>
<dbReference type="InterPro" id="IPR011009">
    <property type="entry name" value="Kinase-like_dom_sf"/>
</dbReference>
<evidence type="ECO:0000256" key="6">
    <source>
        <dbReference type="ARBA" id="ARBA00022840"/>
    </source>
</evidence>
<dbReference type="GO" id="GO:0043065">
    <property type="term" value="P:positive regulation of apoptotic process"/>
    <property type="evidence" value="ECO:0007669"/>
    <property type="project" value="TreeGrafter"/>
</dbReference>
<dbReference type="EMBL" id="CAJGYM010000009">
    <property type="protein sequence ID" value="CAD6188855.1"/>
    <property type="molecule type" value="Genomic_DNA"/>
</dbReference>
<keyword evidence="7" id="KW-0460">Magnesium</keyword>
<keyword evidence="4" id="KW-0547">Nucleotide-binding</keyword>
<feature type="region of interest" description="Disordered" evidence="8">
    <location>
        <begin position="1043"/>
        <end position="1062"/>
    </location>
</feature>
<dbReference type="Gene3D" id="1.10.510.10">
    <property type="entry name" value="Transferase(Phosphotransferase) domain 1"/>
    <property type="match status" value="1"/>
</dbReference>
<evidence type="ECO:0000256" key="3">
    <source>
        <dbReference type="ARBA" id="ARBA00022679"/>
    </source>
</evidence>
<feature type="compositionally biased region" description="Basic and acidic residues" evidence="8">
    <location>
        <begin position="774"/>
        <end position="783"/>
    </location>
</feature>
<feature type="compositionally biased region" description="Basic and acidic residues" evidence="8">
    <location>
        <begin position="812"/>
        <end position="823"/>
    </location>
</feature>
<evidence type="ECO:0000256" key="1">
    <source>
        <dbReference type="ARBA" id="ARBA00001946"/>
    </source>
</evidence>
<feature type="compositionally biased region" description="Basic and acidic residues" evidence="8">
    <location>
        <begin position="380"/>
        <end position="392"/>
    </location>
</feature>
<dbReference type="SUPFAM" id="SSF56112">
    <property type="entry name" value="Protein kinase-like (PK-like)"/>
    <property type="match status" value="1"/>
</dbReference>
<evidence type="ECO:0000256" key="2">
    <source>
        <dbReference type="ARBA" id="ARBA00022527"/>
    </source>
</evidence>
<feature type="domain" description="Protein kinase" evidence="9">
    <location>
        <begin position="1"/>
        <end position="249"/>
    </location>
</feature>
<dbReference type="InterPro" id="IPR000719">
    <property type="entry name" value="Prot_kinase_dom"/>
</dbReference>
<evidence type="ECO:0000256" key="8">
    <source>
        <dbReference type="SAM" id="MobiDB-lite"/>
    </source>
</evidence>
<comment type="cofactor">
    <cofactor evidence="1">
        <name>Mg(2+)</name>
        <dbReference type="ChEBI" id="CHEBI:18420"/>
    </cofactor>
</comment>
<keyword evidence="11" id="KW-1185">Reference proteome</keyword>
<evidence type="ECO:0000313" key="10">
    <source>
        <dbReference type="EMBL" id="CAD6188855.1"/>
    </source>
</evidence>
<dbReference type="InterPro" id="IPR008271">
    <property type="entry name" value="Ser/Thr_kinase_AS"/>
</dbReference>
<feature type="region of interest" description="Disordered" evidence="8">
    <location>
        <begin position="438"/>
        <end position="496"/>
    </location>
</feature>
<keyword evidence="5" id="KW-0418">Kinase</keyword>
<keyword evidence="3" id="KW-0808">Transferase</keyword>
<evidence type="ECO:0000256" key="4">
    <source>
        <dbReference type="ARBA" id="ARBA00022741"/>
    </source>
</evidence>
<evidence type="ECO:0000256" key="7">
    <source>
        <dbReference type="ARBA" id="ARBA00022842"/>
    </source>
</evidence>
<dbReference type="PROSITE" id="PS00108">
    <property type="entry name" value="PROTEIN_KINASE_ST"/>
    <property type="match status" value="1"/>
</dbReference>
<feature type="compositionally biased region" description="Polar residues" evidence="8">
    <location>
        <begin position="968"/>
        <end position="991"/>
    </location>
</feature>
<dbReference type="PANTHER" id="PTHR24342">
    <property type="entry name" value="SERINE/THREONINE-PROTEIN KINASE 17"/>
    <property type="match status" value="1"/>
</dbReference>
<accession>A0A8S1GZV5</accession>
<feature type="compositionally biased region" description="Basic and acidic residues" evidence="8">
    <location>
        <begin position="840"/>
        <end position="856"/>
    </location>
</feature>
<dbReference type="PANTHER" id="PTHR24342:SF20">
    <property type="entry name" value="MYOSIN LIGHT CHAIN KINASE, SMOOTH MUSCLE"/>
    <property type="match status" value="1"/>
</dbReference>
<comment type="caution">
    <text evidence="10">The sequence shown here is derived from an EMBL/GenBank/DDBJ whole genome shotgun (WGS) entry which is preliminary data.</text>
</comment>
<dbReference type="GO" id="GO:0005524">
    <property type="term" value="F:ATP binding"/>
    <property type="evidence" value="ECO:0007669"/>
    <property type="project" value="UniProtKB-KW"/>
</dbReference>
<protein>
    <recommendedName>
        <fullName evidence="9">Protein kinase domain-containing protein</fullName>
    </recommendedName>
</protein>
<dbReference type="FunFam" id="1.10.510.10:FF:000571">
    <property type="entry name" value="Maternal embryonic leucine zipper kinase"/>
    <property type="match status" value="1"/>
</dbReference>
<sequence>MNNQYYLRQRFCTSITCSPAKISCHGPLPEADRAEVEREVSILTQLRHPRIAQIYDAFYTTTNDVVLIMEIVRGGELFDRVAEETYELSELAVVMIICQLCEAIDYIHQQNILHLDVKPENIMCVSLTGNRIKLIDFGLARHYDGTQELKYMAGTPEFAAPEVIKFEKLDYHTDMWSVGVITYILLSGYSPFMGDNLGETYCNVERGVWEFTEEFDLVSAEAKDFVSKLIVYDQKKRMLPHECLKHPWIAVHRQKAQCNATLEKPLGAPQMDNKMMMRYNAKRKFRRMIIYVKFLIEMNRLRNSLRTRMSESGHKFFDPLLKMAEQKEKRISAVCNPLSLKSVVEKASAEKRPALPAVVEEVKEAPQVEEKKKKKKSITKKTDSDTEEETSKKSSTRRIVSVKEEGLDISTKKRSSIATDSLIKPLDTELLNGALSKKSSIATESTPSEAVPSVLKKKKASVTSVNSEPLKMAEKHEAKADEAEARRASLLGEEKKKSVVKKKKIIDAIQQSIDKGDFFPIEVRESTEVPKLSKKKAVLTGTAPEEKEKAPPLPSKPPPAEAKVLKTLAPESGTAQKTYILNKPPLHSAEIKKVEKKMDKTESTESAKENQRDPARQVALRRKEKVTDEVMNPTALPAPEAPTAPKTSIRKSRTATESSATSSIVDLSSSDGEKKTSEKIITKRRVSKTRDPSVPKEPSSGKVEIPKTFKSEKIVEFSKTFAPVPVKDDIRPLSRLSVASSQSSDNETPGVKKLSLSVERKTTTMTSTTTSVKRKTESSEKKVQQTSDGKSVEQHEKKKSQLDNLKICQVTVKKEESPEDLKPKTSVKKNVVKQDSLKSSAEKNRNESEKKDDKEVLKKVSTLTEKTVDKLTLEKSSKVNGESLLTAKIAGTKSVTKKAELKTERNSLDRADSLKKAQAVLSPIKWKSRKTEKNFFSEKKTTVAKVKLSPQASSEKVEKEPKVGPSRHISTSTIKLSPQPSSDTASESSVKSHGLLKKSLVKRENSEERKKVRFVGFEEEKPAVPLFGNGLQKMRSESCLPSKISKMNQPVAQDDASVTRRPSILEQDEDYVPREDFGFDTLREKLNRRLSDAAQPELGPKKTFVPIPPTNSVKEKLKQFERLRKQL</sequence>
<dbReference type="GO" id="GO:0004674">
    <property type="term" value="F:protein serine/threonine kinase activity"/>
    <property type="evidence" value="ECO:0007669"/>
    <property type="project" value="UniProtKB-KW"/>
</dbReference>
<evidence type="ECO:0000256" key="5">
    <source>
        <dbReference type="ARBA" id="ARBA00022777"/>
    </source>
</evidence>
<feature type="region of interest" description="Disordered" evidence="8">
    <location>
        <begin position="530"/>
        <end position="708"/>
    </location>
</feature>
<name>A0A8S1GZV5_9PELO</name>
<evidence type="ECO:0000313" key="11">
    <source>
        <dbReference type="Proteomes" id="UP000835052"/>
    </source>
</evidence>
<dbReference type="GO" id="GO:0005634">
    <property type="term" value="C:nucleus"/>
    <property type="evidence" value="ECO:0007669"/>
    <property type="project" value="TreeGrafter"/>
</dbReference>
<feature type="compositionally biased region" description="Basic and acidic residues" evidence="8">
    <location>
        <begin position="589"/>
        <end position="615"/>
    </location>
</feature>
<keyword evidence="6" id="KW-0067">ATP-binding</keyword>
<feature type="compositionally biased region" description="Basic and acidic residues" evidence="8">
    <location>
        <begin position="361"/>
        <end position="371"/>
    </location>
</feature>
<dbReference type="OrthoDB" id="10260894at2759"/>
<dbReference type="Gene3D" id="3.30.200.20">
    <property type="entry name" value="Phosphorylase Kinase, domain 1"/>
    <property type="match status" value="1"/>
</dbReference>
<organism evidence="10 11">
    <name type="scientific">Caenorhabditis auriculariae</name>
    <dbReference type="NCBI Taxonomy" id="2777116"/>
    <lineage>
        <taxon>Eukaryota</taxon>
        <taxon>Metazoa</taxon>
        <taxon>Ecdysozoa</taxon>
        <taxon>Nematoda</taxon>
        <taxon>Chromadorea</taxon>
        <taxon>Rhabditida</taxon>
        <taxon>Rhabditina</taxon>
        <taxon>Rhabditomorpha</taxon>
        <taxon>Rhabditoidea</taxon>
        <taxon>Rhabditidae</taxon>
        <taxon>Peloderinae</taxon>
        <taxon>Caenorhabditis</taxon>
    </lineage>
</organism>
<feature type="compositionally biased region" description="Pro residues" evidence="8">
    <location>
        <begin position="551"/>
        <end position="560"/>
    </location>
</feature>
<feature type="compositionally biased region" description="Basic and acidic residues" evidence="8">
    <location>
        <begin position="671"/>
        <end position="681"/>
    </location>
</feature>